<dbReference type="GO" id="GO:0055085">
    <property type="term" value="P:transmembrane transport"/>
    <property type="evidence" value="ECO:0007669"/>
    <property type="project" value="InterPro"/>
</dbReference>
<dbReference type="STRING" id="309803.CTN_0168"/>
<dbReference type="PANTHER" id="PTHR43386:SF1">
    <property type="entry name" value="D,D-DIPEPTIDE TRANSPORT SYSTEM PERMEASE PROTEIN DDPC-RELATED"/>
    <property type="match status" value="1"/>
</dbReference>
<dbReference type="Pfam" id="PF12911">
    <property type="entry name" value="OppC_N"/>
    <property type="match status" value="1"/>
</dbReference>
<comment type="similarity">
    <text evidence="7">Belongs to the binding-protein-dependent transport system permease family.</text>
</comment>
<feature type="transmembrane region" description="Helical" evidence="7">
    <location>
        <begin position="279"/>
        <end position="299"/>
    </location>
</feature>
<dbReference type="PANTHER" id="PTHR43386">
    <property type="entry name" value="OLIGOPEPTIDE TRANSPORT SYSTEM PERMEASE PROTEIN APPC"/>
    <property type="match status" value="1"/>
</dbReference>
<dbReference type="InterPro" id="IPR000515">
    <property type="entry name" value="MetI-like"/>
</dbReference>
<sequence>MNQELKRILKRFFKDPSAVLGLSLVLFFTVVAILAPVIAPPVHPLTRMKLPDPYLMPVVSWDQSPQPPTTKEDAIAKNPNREPIRGVDYHPFGVIGGRDIFYGVVWGTRTAFKIGIIVTLARLLIGILIGSISGYFGGWIDELLMRITDVFLSIPFLIAAVVLTTVLGTGLDKVMIAMIVFGWMGAARLIRGNILQVREEQYVLAAKAIGVPDFLIILKHVLPNSIFPVLIWASMNMGSLVITAAVLSFLGLGAPQGYADWGSILSYSRDWMMEIGKHWYALVYPGTAMVLFVLGWNLLGDALRDAFDPRLKF</sequence>
<dbReference type="Proteomes" id="UP000000445">
    <property type="component" value="Chromosome"/>
</dbReference>
<keyword evidence="4 7" id="KW-0812">Transmembrane</keyword>
<feature type="transmembrane region" description="Helical" evidence="7">
    <location>
        <begin position="150"/>
        <end position="168"/>
    </location>
</feature>
<evidence type="ECO:0000313" key="9">
    <source>
        <dbReference type="EMBL" id="ACM22344.1"/>
    </source>
</evidence>
<accession>B9KBE8</accession>
<dbReference type="CDD" id="cd06261">
    <property type="entry name" value="TM_PBP2"/>
    <property type="match status" value="1"/>
</dbReference>
<name>B9KBE8_THENN</name>
<evidence type="ECO:0000256" key="7">
    <source>
        <dbReference type="RuleBase" id="RU363032"/>
    </source>
</evidence>
<dbReference type="AlphaFoldDB" id="B9KBE8"/>
<feature type="transmembrane region" description="Helical" evidence="7">
    <location>
        <begin position="20"/>
        <end position="39"/>
    </location>
</feature>
<evidence type="ECO:0000256" key="1">
    <source>
        <dbReference type="ARBA" id="ARBA00004651"/>
    </source>
</evidence>
<dbReference type="Gene3D" id="1.10.3720.10">
    <property type="entry name" value="MetI-like"/>
    <property type="match status" value="1"/>
</dbReference>
<keyword evidence="3" id="KW-1003">Cell membrane</keyword>
<evidence type="ECO:0000256" key="5">
    <source>
        <dbReference type="ARBA" id="ARBA00022989"/>
    </source>
</evidence>
<keyword evidence="2 7" id="KW-0813">Transport</keyword>
<feature type="transmembrane region" description="Helical" evidence="7">
    <location>
        <begin position="174"/>
        <end position="190"/>
    </location>
</feature>
<keyword evidence="6 7" id="KW-0472">Membrane</keyword>
<feature type="transmembrane region" description="Helical" evidence="7">
    <location>
        <begin position="114"/>
        <end position="138"/>
    </location>
</feature>
<feature type="domain" description="ABC transmembrane type-1" evidence="8">
    <location>
        <begin position="112"/>
        <end position="300"/>
    </location>
</feature>
<evidence type="ECO:0000313" key="10">
    <source>
        <dbReference type="Proteomes" id="UP000000445"/>
    </source>
</evidence>
<dbReference type="KEGG" id="tna:CTN_0168"/>
<organism evidence="9 10">
    <name type="scientific">Thermotoga neapolitana (strain ATCC 49049 / DSM 4359 / NBRC 107923 / NS-E)</name>
    <dbReference type="NCBI Taxonomy" id="309803"/>
    <lineage>
        <taxon>Bacteria</taxon>
        <taxon>Thermotogati</taxon>
        <taxon>Thermotogota</taxon>
        <taxon>Thermotogae</taxon>
        <taxon>Thermotogales</taxon>
        <taxon>Thermotogaceae</taxon>
        <taxon>Thermotoga</taxon>
    </lineage>
</organism>
<keyword evidence="5 7" id="KW-1133">Transmembrane helix</keyword>
<gene>
    <name evidence="9" type="ordered locus">CTN_0168</name>
</gene>
<dbReference type="SUPFAM" id="SSF161098">
    <property type="entry name" value="MetI-like"/>
    <property type="match status" value="1"/>
</dbReference>
<comment type="subcellular location">
    <subcellularLocation>
        <location evidence="1 7">Cell membrane</location>
        <topology evidence="1 7">Multi-pass membrane protein</topology>
    </subcellularLocation>
</comment>
<dbReference type="Pfam" id="PF00528">
    <property type="entry name" value="BPD_transp_1"/>
    <property type="match status" value="1"/>
</dbReference>
<dbReference type="InterPro" id="IPR050366">
    <property type="entry name" value="BP-dependent_transpt_permease"/>
</dbReference>
<dbReference type="InterPro" id="IPR035906">
    <property type="entry name" value="MetI-like_sf"/>
</dbReference>
<dbReference type="HOGENOM" id="CLU_028518_1_2_0"/>
<feature type="transmembrane region" description="Helical" evidence="7">
    <location>
        <begin position="237"/>
        <end position="258"/>
    </location>
</feature>
<dbReference type="GO" id="GO:0005886">
    <property type="term" value="C:plasma membrane"/>
    <property type="evidence" value="ECO:0007669"/>
    <property type="project" value="UniProtKB-SubCell"/>
</dbReference>
<protein>
    <submittedName>
        <fullName evidence="9">Binding-protein-dependent transport systems inner membrane component</fullName>
    </submittedName>
</protein>
<evidence type="ECO:0000256" key="3">
    <source>
        <dbReference type="ARBA" id="ARBA00022475"/>
    </source>
</evidence>
<dbReference type="EMBL" id="CP000916">
    <property type="protein sequence ID" value="ACM22344.1"/>
    <property type="molecule type" value="Genomic_DNA"/>
</dbReference>
<reference evidence="9 10" key="1">
    <citation type="journal article" date="2009" name="Biosci. Biotechnol. Biochem.">
        <title>WeGAS: a web-based microbial genome annotation system.</title>
        <authorList>
            <person name="Lee D."/>
            <person name="Seo H."/>
            <person name="Park C."/>
            <person name="Park K."/>
        </authorList>
    </citation>
    <scope>NUCLEOTIDE SEQUENCE [LARGE SCALE GENOMIC DNA]</scope>
    <source>
        <strain evidence="10">ATCC 49049 / DSM 4359 / NBRC 107923 / NS-E</strain>
    </source>
</reference>
<dbReference type="PROSITE" id="PS50928">
    <property type="entry name" value="ABC_TM1"/>
    <property type="match status" value="1"/>
</dbReference>
<evidence type="ECO:0000256" key="6">
    <source>
        <dbReference type="ARBA" id="ARBA00023136"/>
    </source>
</evidence>
<dbReference type="eggNOG" id="COG1173">
    <property type="taxonomic scope" value="Bacteria"/>
</dbReference>
<evidence type="ECO:0000256" key="2">
    <source>
        <dbReference type="ARBA" id="ARBA00022448"/>
    </source>
</evidence>
<evidence type="ECO:0000256" key="4">
    <source>
        <dbReference type="ARBA" id="ARBA00022692"/>
    </source>
</evidence>
<dbReference type="RefSeq" id="WP_012645054.1">
    <property type="nucleotide sequence ID" value="NC_011978.1"/>
</dbReference>
<dbReference type="InterPro" id="IPR025966">
    <property type="entry name" value="OppC_N"/>
</dbReference>
<proteinExistence type="inferred from homology"/>
<evidence type="ECO:0000259" key="8">
    <source>
        <dbReference type="PROSITE" id="PS50928"/>
    </source>
</evidence>
<keyword evidence="10" id="KW-1185">Reference proteome</keyword>